<evidence type="ECO:0008006" key="11">
    <source>
        <dbReference type="Google" id="ProtNLM"/>
    </source>
</evidence>
<dbReference type="SUPFAM" id="SSF48264">
    <property type="entry name" value="Cytochrome P450"/>
    <property type="match status" value="1"/>
</dbReference>
<dbReference type="InterPro" id="IPR001128">
    <property type="entry name" value="Cyt_P450"/>
</dbReference>
<evidence type="ECO:0000256" key="1">
    <source>
        <dbReference type="ARBA" id="ARBA00010617"/>
    </source>
</evidence>
<evidence type="ECO:0000313" key="9">
    <source>
        <dbReference type="EnsemblProtists" id="EOD41497"/>
    </source>
</evidence>
<evidence type="ECO:0000313" key="10">
    <source>
        <dbReference type="Proteomes" id="UP000013827"/>
    </source>
</evidence>
<evidence type="ECO:0000256" key="3">
    <source>
        <dbReference type="ARBA" id="ARBA00022723"/>
    </source>
</evidence>
<evidence type="ECO:0000256" key="5">
    <source>
        <dbReference type="ARBA" id="ARBA00023004"/>
    </source>
</evidence>
<feature type="compositionally biased region" description="Basic and acidic residues" evidence="8">
    <location>
        <begin position="483"/>
        <end position="493"/>
    </location>
</feature>
<evidence type="ECO:0000256" key="8">
    <source>
        <dbReference type="SAM" id="MobiDB-lite"/>
    </source>
</evidence>
<dbReference type="GeneID" id="17286767"/>
<dbReference type="STRING" id="2903.R1E278"/>
<dbReference type="PANTHER" id="PTHR24289:SF1">
    <property type="entry name" value="STEROID 17-ALPHA-HYDROXYLASE_17,20 LYASE"/>
    <property type="match status" value="1"/>
</dbReference>
<dbReference type="EnsemblProtists" id="EOD41497">
    <property type="protein sequence ID" value="EOD41497"/>
    <property type="gene ID" value="EMIHUDRAFT_447375"/>
</dbReference>
<sequence length="533" mass="56928">MPKPLAPGPVALPLVGALPQIGLGMLAPGVAEQPHRRLAALSQTYGDVMTVNFGREPWLVLSSPEAVHEAFVTKGGDFAGRPQVASMSLSAGSGRAGFGRPLPDAGLRELRRAAYSTLFSDEAVAAKQSELEAEAHLLSDHLLATSGTGEPLRPSLRRCVGNMVLRFAFSSRVPLGVPSDNAAREPLRRLVGQRDAVLRQVIADRRAQRRGSASVAAASPASDMLDVLLASDLPEADVLYALVDLFVAGVSTVSTTLEWLLLLTASQPLVQERARSDALCAGSGYVGALTKEVLRAKPPLLLPRTATVETSLRGFRVPRGCVVYVNNWALAHSEAHWHEPSAFRPERWLREERGAARGAASCKFIPFSVGQRACPGVRLAEAELEAASRVLLRSLRWRRAGRLPVDLGEEYGLTLAPALKQSLRFSRVAGEAAGGGGSGRRARAAAPTMKVGRGGESDGRPRRATRRQQIASVEEAGAVAGERLAEAGSDRRGGWRASKAKGNRRNRRYENRLLRGAVGEWTGGEPDDDADSS</sequence>
<dbReference type="GO" id="GO:0020037">
    <property type="term" value="F:heme binding"/>
    <property type="evidence" value="ECO:0007669"/>
    <property type="project" value="InterPro"/>
</dbReference>
<keyword evidence="3 6" id="KW-0479">Metal-binding</keyword>
<dbReference type="eggNOG" id="KOG0156">
    <property type="taxonomic scope" value="Eukaryota"/>
</dbReference>
<evidence type="ECO:0000256" key="7">
    <source>
        <dbReference type="RuleBase" id="RU000461"/>
    </source>
</evidence>
<dbReference type="AlphaFoldDB" id="A0A0D3L0G2"/>
<proteinExistence type="inferred from homology"/>
<dbReference type="GO" id="GO:0004497">
    <property type="term" value="F:monooxygenase activity"/>
    <property type="evidence" value="ECO:0007669"/>
    <property type="project" value="UniProtKB-KW"/>
</dbReference>
<dbReference type="HOGENOM" id="CLU_511359_0_0_1"/>
<feature type="binding site" description="axial binding residue" evidence="6">
    <location>
        <position position="374"/>
    </location>
    <ligand>
        <name>heme</name>
        <dbReference type="ChEBI" id="CHEBI:30413"/>
    </ligand>
    <ligandPart>
        <name>Fe</name>
        <dbReference type="ChEBI" id="CHEBI:18248"/>
    </ligandPart>
</feature>
<dbReference type="Proteomes" id="UP000013827">
    <property type="component" value="Unassembled WGS sequence"/>
</dbReference>
<keyword evidence="4 7" id="KW-0560">Oxidoreductase</keyword>
<dbReference type="PROSITE" id="PS00086">
    <property type="entry name" value="CYTOCHROME_P450"/>
    <property type="match status" value="1"/>
</dbReference>
<protein>
    <recommendedName>
        <fullName evidence="11">Cytochrome P450</fullName>
    </recommendedName>
</protein>
<dbReference type="PANTHER" id="PTHR24289">
    <property type="entry name" value="STEROID 17-ALPHA-HYDROXYLASE/17,20 LYASE"/>
    <property type="match status" value="1"/>
</dbReference>
<reference evidence="10" key="1">
    <citation type="journal article" date="2013" name="Nature">
        <title>Pan genome of the phytoplankton Emiliania underpins its global distribution.</title>
        <authorList>
            <person name="Read B.A."/>
            <person name="Kegel J."/>
            <person name="Klute M.J."/>
            <person name="Kuo A."/>
            <person name="Lefebvre S.C."/>
            <person name="Maumus F."/>
            <person name="Mayer C."/>
            <person name="Miller J."/>
            <person name="Monier A."/>
            <person name="Salamov A."/>
            <person name="Young J."/>
            <person name="Aguilar M."/>
            <person name="Claverie J.M."/>
            <person name="Frickenhaus S."/>
            <person name="Gonzalez K."/>
            <person name="Herman E.K."/>
            <person name="Lin Y.C."/>
            <person name="Napier J."/>
            <person name="Ogata H."/>
            <person name="Sarno A.F."/>
            <person name="Shmutz J."/>
            <person name="Schroeder D."/>
            <person name="de Vargas C."/>
            <person name="Verret F."/>
            <person name="von Dassow P."/>
            <person name="Valentin K."/>
            <person name="Van de Peer Y."/>
            <person name="Wheeler G."/>
            <person name="Dacks J.B."/>
            <person name="Delwiche C.F."/>
            <person name="Dyhrman S.T."/>
            <person name="Glockner G."/>
            <person name="John U."/>
            <person name="Richards T."/>
            <person name="Worden A.Z."/>
            <person name="Zhang X."/>
            <person name="Grigoriev I.V."/>
            <person name="Allen A.E."/>
            <person name="Bidle K."/>
            <person name="Borodovsky M."/>
            <person name="Bowler C."/>
            <person name="Brownlee C."/>
            <person name="Cock J.M."/>
            <person name="Elias M."/>
            <person name="Gladyshev V.N."/>
            <person name="Groth M."/>
            <person name="Guda C."/>
            <person name="Hadaegh A."/>
            <person name="Iglesias-Rodriguez M.D."/>
            <person name="Jenkins J."/>
            <person name="Jones B.M."/>
            <person name="Lawson T."/>
            <person name="Leese F."/>
            <person name="Lindquist E."/>
            <person name="Lobanov A."/>
            <person name="Lomsadze A."/>
            <person name="Malik S.B."/>
            <person name="Marsh M.E."/>
            <person name="Mackinder L."/>
            <person name="Mock T."/>
            <person name="Mueller-Roeber B."/>
            <person name="Pagarete A."/>
            <person name="Parker M."/>
            <person name="Probert I."/>
            <person name="Quesneville H."/>
            <person name="Raines C."/>
            <person name="Rensing S.A."/>
            <person name="Riano-Pachon D.M."/>
            <person name="Richier S."/>
            <person name="Rokitta S."/>
            <person name="Shiraiwa Y."/>
            <person name="Soanes D.M."/>
            <person name="van der Giezen M."/>
            <person name="Wahlund T.M."/>
            <person name="Williams B."/>
            <person name="Wilson W."/>
            <person name="Wolfe G."/>
            <person name="Wurch L.L."/>
        </authorList>
    </citation>
    <scope>NUCLEOTIDE SEQUENCE</scope>
</reference>
<reference evidence="9" key="2">
    <citation type="submission" date="2024-10" db="UniProtKB">
        <authorList>
            <consortium name="EnsemblProtists"/>
        </authorList>
    </citation>
    <scope>IDENTIFICATION</scope>
</reference>
<feature type="compositionally biased region" description="Low complexity" evidence="8">
    <location>
        <begin position="471"/>
        <end position="482"/>
    </location>
</feature>
<evidence type="ECO:0000256" key="4">
    <source>
        <dbReference type="ARBA" id="ARBA00023002"/>
    </source>
</evidence>
<dbReference type="PRINTS" id="PR00463">
    <property type="entry name" value="EP450I"/>
</dbReference>
<dbReference type="PRINTS" id="PR00385">
    <property type="entry name" value="P450"/>
</dbReference>
<dbReference type="KEGG" id="ehx:EMIHUDRAFT_447375"/>
<keyword evidence="7" id="KW-0503">Monooxygenase</keyword>
<dbReference type="InterPro" id="IPR036396">
    <property type="entry name" value="Cyt_P450_sf"/>
</dbReference>
<comment type="cofactor">
    <cofactor evidence="6">
        <name>heme</name>
        <dbReference type="ChEBI" id="CHEBI:30413"/>
    </cofactor>
</comment>
<dbReference type="RefSeq" id="XP_005793926.1">
    <property type="nucleotide sequence ID" value="XM_005793869.1"/>
</dbReference>
<organism evidence="9 10">
    <name type="scientific">Emiliania huxleyi (strain CCMP1516)</name>
    <dbReference type="NCBI Taxonomy" id="280463"/>
    <lineage>
        <taxon>Eukaryota</taxon>
        <taxon>Haptista</taxon>
        <taxon>Haptophyta</taxon>
        <taxon>Prymnesiophyceae</taxon>
        <taxon>Isochrysidales</taxon>
        <taxon>Noelaerhabdaceae</taxon>
        <taxon>Emiliania</taxon>
    </lineage>
</organism>
<evidence type="ECO:0000256" key="2">
    <source>
        <dbReference type="ARBA" id="ARBA00022617"/>
    </source>
</evidence>
<keyword evidence="2 6" id="KW-0349">Heme</keyword>
<dbReference type="InterPro" id="IPR002401">
    <property type="entry name" value="Cyt_P450_E_grp-I"/>
</dbReference>
<dbReference type="PaxDb" id="2903-EOD41497"/>
<comment type="similarity">
    <text evidence="1 7">Belongs to the cytochrome P450 family.</text>
</comment>
<dbReference type="GO" id="GO:0016705">
    <property type="term" value="F:oxidoreductase activity, acting on paired donors, with incorporation or reduction of molecular oxygen"/>
    <property type="evidence" value="ECO:0007669"/>
    <property type="project" value="InterPro"/>
</dbReference>
<feature type="region of interest" description="Disordered" evidence="8">
    <location>
        <begin position="430"/>
        <end position="508"/>
    </location>
</feature>
<dbReference type="GO" id="GO:0005506">
    <property type="term" value="F:iron ion binding"/>
    <property type="evidence" value="ECO:0007669"/>
    <property type="project" value="InterPro"/>
</dbReference>
<keyword evidence="10" id="KW-1185">Reference proteome</keyword>
<evidence type="ECO:0000256" key="6">
    <source>
        <dbReference type="PIRSR" id="PIRSR602401-1"/>
    </source>
</evidence>
<dbReference type="Pfam" id="PF00067">
    <property type="entry name" value="p450"/>
    <property type="match status" value="2"/>
</dbReference>
<dbReference type="InterPro" id="IPR017972">
    <property type="entry name" value="Cyt_P450_CS"/>
</dbReference>
<feature type="compositionally biased region" description="Basic residues" evidence="8">
    <location>
        <begin position="498"/>
        <end position="507"/>
    </location>
</feature>
<name>A0A0D3L0G2_EMIH1</name>
<keyword evidence="5 6" id="KW-0408">Iron</keyword>
<dbReference type="Gene3D" id="1.10.630.10">
    <property type="entry name" value="Cytochrome P450"/>
    <property type="match status" value="1"/>
</dbReference>
<dbReference type="OMA" id="DPRAYWQ"/>
<accession>A0A0D3L0G2</accession>